<dbReference type="Proteomes" id="UP001467690">
    <property type="component" value="Unassembled WGS sequence"/>
</dbReference>
<keyword evidence="10" id="KW-1185">Reference proteome</keyword>
<evidence type="ECO:0000256" key="3">
    <source>
        <dbReference type="ARBA" id="ARBA00022452"/>
    </source>
</evidence>
<evidence type="ECO:0000256" key="6">
    <source>
        <dbReference type="ARBA" id="ARBA00023136"/>
    </source>
</evidence>
<reference evidence="9 10" key="1">
    <citation type="submission" date="2024-06" db="EMBL/GenBank/DDBJ databases">
        <authorList>
            <person name="Chen R.Y."/>
        </authorList>
    </citation>
    <scope>NUCLEOTIDE SEQUENCE [LARGE SCALE GENOMIC DNA]</scope>
    <source>
        <strain evidence="9 10">D2</strain>
    </source>
</reference>
<keyword evidence="2" id="KW-0813">Transport</keyword>
<keyword evidence="6" id="KW-0472">Membrane</keyword>
<protein>
    <recommendedName>
        <fullName evidence="11">TonB-dependent receptor-like beta-barrel domain-containing protein</fullName>
    </recommendedName>
</protein>
<dbReference type="EMBL" id="JBELOE010000125">
    <property type="protein sequence ID" value="MER2491521.1"/>
    <property type="molecule type" value="Genomic_DNA"/>
</dbReference>
<evidence type="ECO:0000313" key="9">
    <source>
        <dbReference type="EMBL" id="MER2491521.1"/>
    </source>
</evidence>
<name>A0ABV1RF27_9ALTE</name>
<dbReference type="PANTHER" id="PTHR30069">
    <property type="entry name" value="TONB-DEPENDENT OUTER MEMBRANE RECEPTOR"/>
    <property type="match status" value="1"/>
</dbReference>
<evidence type="ECO:0000256" key="5">
    <source>
        <dbReference type="ARBA" id="ARBA00022729"/>
    </source>
</evidence>
<dbReference type="SUPFAM" id="SSF56935">
    <property type="entry name" value="Porins"/>
    <property type="match status" value="1"/>
</dbReference>
<evidence type="ECO:0000256" key="4">
    <source>
        <dbReference type="ARBA" id="ARBA00022692"/>
    </source>
</evidence>
<feature type="chain" id="PRO_5046592864" description="TonB-dependent receptor-like beta-barrel domain-containing protein" evidence="8">
    <location>
        <begin position="23"/>
        <end position="698"/>
    </location>
</feature>
<feature type="signal peptide" evidence="8">
    <location>
        <begin position="1"/>
        <end position="22"/>
    </location>
</feature>
<keyword evidence="4" id="KW-0812">Transmembrane</keyword>
<comment type="subcellular location">
    <subcellularLocation>
        <location evidence="1">Cell outer membrane</location>
        <topology evidence="1">Multi-pass membrane protein</topology>
    </subcellularLocation>
</comment>
<proteinExistence type="predicted"/>
<dbReference type="RefSeq" id="WP_350401124.1">
    <property type="nucleotide sequence ID" value="NZ_JBELOE010000125.1"/>
</dbReference>
<dbReference type="PANTHER" id="PTHR30069:SF29">
    <property type="entry name" value="HEMOGLOBIN AND HEMOGLOBIN-HAPTOGLOBIN-BINDING PROTEIN 1-RELATED"/>
    <property type="match status" value="1"/>
</dbReference>
<gene>
    <name evidence="9" type="ORF">ABS311_06465</name>
</gene>
<dbReference type="Gene3D" id="2.40.170.20">
    <property type="entry name" value="TonB-dependent receptor, beta-barrel domain"/>
    <property type="match status" value="1"/>
</dbReference>
<evidence type="ECO:0000256" key="7">
    <source>
        <dbReference type="ARBA" id="ARBA00023237"/>
    </source>
</evidence>
<organism evidence="9 10">
    <name type="scientific">Catenovulum sediminis</name>
    <dbReference type="NCBI Taxonomy" id="1740262"/>
    <lineage>
        <taxon>Bacteria</taxon>
        <taxon>Pseudomonadati</taxon>
        <taxon>Pseudomonadota</taxon>
        <taxon>Gammaproteobacteria</taxon>
        <taxon>Alteromonadales</taxon>
        <taxon>Alteromonadaceae</taxon>
        <taxon>Catenovulum</taxon>
    </lineage>
</organism>
<keyword evidence="5 8" id="KW-0732">Signal</keyword>
<keyword evidence="3" id="KW-1134">Transmembrane beta strand</keyword>
<evidence type="ECO:0000256" key="2">
    <source>
        <dbReference type="ARBA" id="ARBA00022448"/>
    </source>
</evidence>
<evidence type="ECO:0000313" key="10">
    <source>
        <dbReference type="Proteomes" id="UP001467690"/>
    </source>
</evidence>
<keyword evidence="7" id="KW-0998">Cell outer membrane</keyword>
<dbReference type="InterPro" id="IPR039426">
    <property type="entry name" value="TonB-dep_rcpt-like"/>
</dbReference>
<sequence length="698" mass="78405">MKLSILSIAVCYAASGAMSTMAQGSQTQTAEIQQQNIEEIEVVATRPQGIMLTSKQIVTMPGGLGDPLKAIDALPGVVLATPSSGGPVAQPAIRGSSPLDNQYLSDFLPVGYVFHQDSLSTINPELMSGFELKTSGWSGRYNDAIGGVIETQLRDPSFEERQLVLDLSMIRSGVLFESPLANNAAFYLSYRESLVHNFVDDIIEDEEFTFSQPPRNHDYQAKLVWDINYDNSLKLVATGAEDKVRQAFKPGAKEVARNPDLASGEGYASDYNNLGLIWLNMSELGETTAAVNYLEKSLYIGSGVVEQSQSDVEELLFKSITVTPFSEHQLSWGGELKQQSIRQHNKSRLQACNSEFETCLPSSFSPIVEDLTEVDVNFASVFTDIKVQHSNSWQTTLGAVVSYNDFTSESFIEPRLFARYSLSEGSHIGLSAGQYHQWFRNLNYLSPVFGNPDLELSTANIFGASFEQKLANAWNWKIDVYYKQLDNLIMANPAAQNQEFSNDADTKTAKFINNAEGSAWGAELMINKALQDNWYGWFTLAYANTQRKNSTTGRSFEYEFDIPWIANLVAKYQFNEHWHLGVKWSYQSGRRYTQVLSADPVYPTENGQPDESQAPLFYQPVYGEFNGQRRDAGHRMDIRLDYHTKIANHEVNFYLDILNLFGHQRIQEDEWNADYSEATPDYEFPDEMFPGLGVSIRF</sequence>
<evidence type="ECO:0000256" key="1">
    <source>
        <dbReference type="ARBA" id="ARBA00004571"/>
    </source>
</evidence>
<dbReference type="InterPro" id="IPR036942">
    <property type="entry name" value="Beta-barrel_TonB_sf"/>
</dbReference>
<evidence type="ECO:0000256" key="8">
    <source>
        <dbReference type="SAM" id="SignalP"/>
    </source>
</evidence>
<comment type="caution">
    <text evidence="9">The sequence shown here is derived from an EMBL/GenBank/DDBJ whole genome shotgun (WGS) entry which is preliminary data.</text>
</comment>
<evidence type="ECO:0008006" key="11">
    <source>
        <dbReference type="Google" id="ProtNLM"/>
    </source>
</evidence>
<accession>A0ABV1RF27</accession>